<comment type="caution">
    <text evidence="7">The sequence shown here is derived from an EMBL/GenBank/DDBJ whole genome shotgun (WGS) entry which is preliminary data.</text>
</comment>
<dbReference type="GO" id="GO:0006397">
    <property type="term" value="P:mRNA processing"/>
    <property type="evidence" value="ECO:0007669"/>
    <property type="project" value="UniProtKB-KW"/>
</dbReference>
<dbReference type="Gene3D" id="3.30.70.330">
    <property type="match status" value="1"/>
</dbReference>
<keyword evidence="2" id="KW-0747">Spliceosome</keyword>
<dbReference type="PROSITE" id="PS50102">
    <property type="entry name" value="RRM"/>
    <property type="match status" value="1"/>
</dbReference>
<dbReference type="GO" id="GO:0005681">
    <property type="term" value="C:spliceosomal complex"/>
    <property type="evidence" value="ECO:0007669"/>
    <property type="project" value="UniProtKB-KW"/>
</dbReference>
<dbReference type="InterPro" id="IPR050907">
    <property type="entry name" value="SRSF"/>
</dbReference>
<dbReference type="Proteomes" id="UP000245207">
    <property type="component" value="Unassembled WGS sequence"/>
</dbReference>
<gene>
    <name evidence="7" type="ORF">CTI12_AA337550</name>
</gene>
<dbReference type="Pfam" id="PF00076">
    <property type="entry name" value="RRM_1"/>
    <property type="match status" value="1"/>
</dbReference>
<feature type="compositionally biased region" description="Polar residues" evidence="5">
    <location>
        <begin position="446"/>
        <end position="456"/>
    </location>
</feature>
<organism evidence="7 8">
    <name type="scientific">Artemisia annua</name>
    <name type="common">Sweet wormwood</name>
    <dbReference type="NCBI Taxonomy" id="35608"/>
    <lineage>
        <taxon>Eukaryota</taxon>
        <taxon>Viridiplantae</taxon>
        <taxon>Streptophyta</taxon>
        <taxon>Embryophyta</taxon>
        <taxon>Tracheophyta</taxon>
        <taxon>Spermatophyta</taxon>
        <taxon>Magnoliopsida</taxon>
        <taxon>eudicotyledons</taxon>
        <taxon>Gunneridae</taxon>
        <taxon>Pentapetalae</taxon>
        <taxon>asterids</taxon>
        <taxon>campanulids</taxon>
        <taxon>Asterales</taxon>
        <taxon>Asteraceae</taxon>
        <taxon>Asteroideae</taxon>
        <taxon>Anthemideae</taxon>
        <taxon>Artemisiinae</taxon>
        <taxon>Artemisia</taxon>
    </lineage>
</organism>
<dbReference type="GO" id="GO:0003723">
    <property type="term" value="F:RNA binding"/>
    <property type="evidence" value="ECO:0007669"/>
    <property type="project" value="UniProtKB-UniRule"/>
</dbReference>
<feature type="region of interest" description="Disordered" evidence="5">
    <location>
        <begin position="401"/>
        <end position="467"/>
    </location>
</feature>
<feature type="domain" description="RRM" evidence="6">
    <location>
        <begin position="16"/>
        <end position="96"/>
    </location>
</feature>
<evidence type="ECO:0000256" key="5">
    <source>
        <dbReference type="SAM" id="MobiDB-lite"/>
    </source>
</evidence>
<evidence type="ECO:0000256" key="2">
    <source>
        <dbReference type="ARBA" id="ARBA00022728"/>
    </source>
</evidence>
<dbReference type="InterPro" id="IPR000504">
    <property type="entry name" value="RRM_dom"/>
</dbReference>
<keyword evidence="1" id="KW-0507">mRNA processing</keyword>
<dbReference type="InterPro" id="IPR012677">
    <property type="entry name" value="Nucleotide-bd_a/b_plait_sf"/>
</dbReference>
<feature type="compositionally biased region" description="Basic and acidic residues" evidence="5">
    <location>
        <begin position="420"/>
        <end position="430"/>
    </location>
</feature>
<name>A0A2U1MV34_ARTAN</name>
<dbReference type="SMART" id="SM00360">
    <property type="entry name" value="RRM"/>
    <property type="match status" value="1"/>
</dbReference>
<dbReference type="PANTHER" id="PTHR23147">
    <property type="entry name" value="SERINE/ARGININE RICH SPLICING FACTOR"/>
    <property type="match status" value="1"/>
</dbReference>
<keyword evidence="3" id="KW-0508">mRNA splicing</keyword>
<proteinExistence type="predicted"/>
<evidence type="ECO:0000259" key="6">
    <source>
        <dbReference type="PROSITE" id="PS50102"/>
    </source>
</evidence>
<dbReference type="SUPFAM" id="SSF54928">
    <property type="entry name" value="RNA-binding domain, RBD"/>
    <property type="match status" value="1"/>
</dbReference>
<evidence type="ECO:0000256" key="1">
    <source>
        <dbReference type="ARBA" id="ARBA00022664"/>
    </source>
</evidence>
<dbReference type="EMBL" id="PKPP01004292">
    <property type="protein sequence ID" value="PWA65076.1"/>
    <property type="molecule type" value="Genomic_DNA"/>
</dbReference>
<dbReference type="GO" id="GO:0008380">
    <property type="term" value="P:RNA splicing"/>
    <property type="evidence" value="ECO:0007669"/>
    <property type="project" value="UniProtKB-KW"/>
</dbReference>
<keyword evidence="4" id="KW-0694">RNA-binding</keyword>
<evidence type="ECO:0000256" key="3">
    <source>
        <dbReference type="ARBA" id="ARBA00023187"/>
    </source>
</evidence>
<reference evidence="7 8" key="1">
    <citation type="journal article" date="2018" name="Mol. Plant">
        <title>The genome of Artemisia annua provides insight into the evolution of Asteraceae family and artemisinin biosynthesis.</title>
        <authorList>
            <person name="Shen Q."/>
            <person name="Zhang L."/>
            <person name="Liao Z."/>
            <person name="Wang S."/>
            <person name="Yan T."/>
            <person name="Shi P."/>
            <person name="Liu M."/>
            <person name="Fu X."/>
            <person name="Pan Q."/>
            <person name="Wang Y."/>
            <person name="Lv Z."/>
            <person name="Lu X."/>
            <person name="Zhang F."/>
            <person name="Jiang W."/>
            <person name="Ma Y."/>
            <person name="Chen M."/>
            <person name="Hao X."/>
            <person name="Li L."/>
            <person name="Tang Y."/>
            <person name="Lv G."/>
            <person name="Zhou Y."/>
            <person name="Sun X."/>
            <person name="Brodelius P.E."/>
            <person name="Rose J.K.C."/>
            <person name="Tang K."/>
        </authorList>
    </citation>
    <scope>NUCLEOTIDE SEQUENCE [LARGE SCALE GENOMIC DNA]</scope>
    <source>
        <strain evidence="8">cv. Huhao1</strain>
        <tissue evidence="7">Leaf</tissue>
    </source>
</reference>
<sequence>MGDRRSKEDYVQQVSQSIFVTNFPDHFSYRDLWRVCDEYGKVIDVYIPNRRSQAGKRYAFVRYVKIANIDRLVENLCTVWIGRLRLRANVVRFQRPPRNHTNNYQQMNGGLDLNFKKSKMDNGTQMRGNTYVSVVKNGTPQSVFKEDTQPALVLDSECILQRDYSCSLMGKVKDFGSISNMYVILANEGFENLKLRYVGGFWLLIEFQSSITKEQFSNHMGVKSWFSNLEQATNKFYVDERVTWVDIDGIPLHAWTQATFARIASKWGMLLYAEDNDETCLHRKRLCVKLKSKDNIFGSFKIIVQGEVYWVRAKEVTGWIPKFNEEEKESYVSDEDVRGERLNEVNEEADCDEEVVSESSFVNAEVNAKQDEDVVNHADSAHIEYEDPFNIYGILNKQKEENNGVDQSEGSLKFPPDFTPSKDVDVHDNTMDGSVNGNKQNDKNGPVSTTKSQDNLDGSRCSGIRSS</sequence>
<dbReference type="STRING" id="35608.A0A2U1MV34"/>
<evidence type="ECO:0000313" key="7">
    <source>
        <dbReference type="EMBL" id="PWA65076.1"/>
    </source>
</evidence>
<evidence type="ECO:0000313" key="8">
    <source>
        <dbReference type="Proteomes" id="UP000245207"/>
    </source>
</evidence>
<dbReference type="CDD" id="cd00590">
    <property type="entry name" value="RRM_SF"/>
    <property type="match status" value="1"/>
</dbReference>
<evidence type="ECO:0000256" key="4">
    <source>
        <dbReference type="PROSITE-ProRule" id="PRU00176"/>
    </source>
</evidence>
<protein>
    <recommendedName>
        <fullName evidence="6">RRM domain-containing protein</fullName>
    </recommendedName>
</protein>
<dbReference type="AlphaFoldDB" id="A0A2U1MV34"/>
<dbReference type="InterPro" id="IPR035979">
    <property type="entry name" value="RBD_domain_sf"/>
</dbReference>
<keyword evidence="8" id="KW-1185">Reference proteome</keyword>
<dbReference type="OrthoDB" id="999103at2759"/>
<accession>A0A2U1MV34</accession>